<keyword evidence="1" id="KW-1133">Transmembrane helix</keyword>
<feature type="transmembrane region" description="Helical" evidence="1">
    <location>
        <begin position="134"/>
        <end position="153"/>
    </location>
</feature>
<dbReference type="AlphaFoldDB" id="A0A2G6E9R9"/>
<accession>A0A2G6E9R9</accession>
<feature type="transmembrane region" description="Helical" evidence="1">
    <location>
        <begin position="317"/>
        <end position="337"/>
    </location>
</feature>
<evidence type="ECO:0000313" key="2">
    <source>
        <dbReference type="EMBL" id="PID58804.1"/>
    </source>
</evidence>
<name>A0A2G6E9R9_9BACT</name>
<sequence length="622" mass="70157">MPVVILLAMPVMAYLTITLLWRSNNIYRLSGDEPHYLLITESLIEDGDLRLNNNYADETIVSQEVGGRLLEDHIANHVINGFSMHNIGLSVLLAIPYYLGGVIGAKLFLSLLFGIALPFLFYKTAHRIIESSDWAIVIAFVLSMGLPFIIAHNQIYPDLLAGIISLHVIELFLAFQHMEVSQKLHAKDIFSRVLGIIEIAFLPWLHIRFLSICAVFLLFLLISIVTKKILLRNTLIFGAIFTIVSSYSLLCLYNYIAFQNFLGPYQEGSLSFDLQKVAMIFGGLFWDGQHGIFLQQPFILLGLLGLPLLFKENWEHGVFFVLAYLAIVLPNAMHPNWYGGYSFVGRFGWAGATLWIFPVAYGVRTVLKRKWGASILLTLCIGSLSLQCFLSTVWIFYDKFLYNTGIGPSFWAGTDFYTTALHLTYRFQYLLPSFKDFSSYFLHWPNYVWGAGGLLLILSAYWLGCIQKANRFLCAIWSVFIVISLFVFFVFKPAIRPLTFTGKQLSSQIGSLDNSTRIAHEGEKGFLIFGPFLRLTSGEVYTVSMTYQSSSSTTASWDVALNSGRSVIAQGVLPASETNDGIFAYTFSIPRSLGWKPIFEFRVYYNGTGELCVRQIEIKPVI</sequence>
<protein>
    <recommendedName>
        <fullName evidence="4">Glycosyltransferase RgtA/B/C/D-like domain-containing protein</fullName>
    </recommendedName>
</protein>
<dbReference type="EMBL" id="PDPS01000021">
    <property type="protein sequence ID" value="PID58804.1"/>
    <property type="molecule type" value="Genomic_DNA"/>
</dbReference>
<evidence type="ECO:0008006" key="4">
    <source>
        <dbReference type="Google" id="ProtNLM"/>
    </source>
</evidence>
<keyword evidence="1" id="KW-0472">Membrane</keyword>
<organism evidence="2 3">
    <name type="scientific">candidate division KSB3 bacterium</name>
    <dbReference type="NCBI Taxonomy" id="2044937"/>
    <lineage>
        <taxon>Bacteria</taxon>
        <taxon>candidate division KSB3</taxon>
    </lineage>
</organism>
<feature type="transmembrane region" description="Helical" evidence="1">
    <location>
        <begin position="375"/>
        <end position="397"/>
    </location>
</feature>
<feature type="transmembrane region" description="Helical" evidence="1">
    <location>
        <begin position="292"/>
        <end position="310"/>
    </location>
</feature>
<feature type="transmembrane region" description="Helical" evidence="1">
    <location>
        <begin position="97"/>
        <end position="122"/>
    </location>
</feature>
<feature type="transmembrane region" description="Helical" evidence="1">
    <location>
        <begin position="234"/>
        <end position="256"/>
    </location>
</feature>
<gene>
    <name evidence="2" type="ORF">CSB45_02045</name>
</gene>
<evidence type="ECO:0000313" key="3">
    <source>
        <dbReference type="Proteomes" id="UP000229740"/>
    </source>
</evidence>
<feature type="transmembrane region" description="Helical" evidence="1">
    <location>
        <begin position="472"/>
        <end position="491"/>
    </location>
</feature>
<proteinExistence type="predicted"/>
<feature type="transmembrane region" description="Helical" evidence="1">
    <location>
        <begin position="199"/>
        <end position="222"/>
    </location>
</feature>
<keyword evidence="1" id="KW-0812">Transmembrane</keyword>
<feature type="transmembrane region" description="Helical" evidence="1">
    <location>
        <begin position="343"/>
        <end position="363"/>
    </location>
</feature>
<comment type="caution">
    <text evidence="2">The sequence shown here is derived from an EMBL/GenBank/DDBJ whole genome shotgun (WGS) entry which is preliminary data.</text>
</comment>
<reference evidence="2 3" key="1">
    <citation type="submission" date="2017-10" db="EMBL/GenBank/DDBJ databases">
        <title>Novel microbial diversity and functional potential in the marine mammal oral microbiome.</title>
        <authorList>
            <person name="Dudek N.K."/>
            <person name="Sun C.L."/>
            <person name="Burstein D."/>
            <person name="Kantor R.S."/>
            <person name="Aliaga Goltsman D.S."/>
            <person name="Bik E.M."/>
            <person name="Thomas B.C."/>
            <person name="Banfield J.F."/>
            <person name="Relman D.A."/>
        </authorList>
    </citation>
    <scope>NUCLEOTIDE SEQUENCE [LARGE SCALE GENOMIC DNA]</scope>
    <source>
        <strain evidence="2">DOLZORAL124_49_17</strain>
    </source>
</reference>
<feature type="transmembrane region" description="Helical" evidence="1">
    <location>
        <begin position="447"/>
        <end position="465"/>
    </location>
</feature>
<dbReference type="Proteomes" id="UP000229740">
    <property type="component" value="Unassembled WGS sequence"/>
</dbReference>
<evidence type="ECO:0000256" key="1">
    <source>
        <dbReference type="SAM" id="Phobius"/>
    </source>
</evidence>